<gene>
    <name evidence="1" type="ORF">SUGI_1498680</name>
</gene>
<dbReference type="Proteomes" id="UP001234787">
    <property type="component" value="Unassembled WGS sequence"/>
</dbReference>
<sequence>MQAGRCKRPRSMPAGRWGNSAIPMYTKGPLLGGCSQEPLPGLQYMDCRRKAGQSGLLYLSISPGPSFRQGVPATPEGNIGQLVDRGKCEGPRVGGKVKSKWVGAPHVQSEIVEGN</sequence>
<protein>
    <submittedName>
        <fullName evidence="1">Uncharacterized protein</fullName>
    </submittedName>
</protein>
<evidence type="ECO:0000313" key="2">
    <source>
        <dbReference type="Proteomes" id="UP001234787"/>
    </source>
</evidence>
<keyword evidence="2" id="KW-1185">Reference proteome</keyword>
<reference evidence="1" key="1">
    <citation type="submission" date="2022-12" db="EMBL/GenBank/DDBJ databases">
        <title>Chromosome-Level Genome Assembly of Japanese Cedar (Cryptomeriajaponica D. Don).</title>
        <authorList>
            <person name="Fujino T."/>
            <person name="Yamaguchi K."/>
            <person name="Yokoyama T."/>
            <person name="Hamanaka T."/>
            <person name="Harazono Y."/>
            <person name="Kamada H."/>
            <person name="Kobayashi W."/>
            <person name="Ujino-Ihara T."/>
            <person name="Uchiyama K."/>
            <person name="Matsumoto A."/>
            <person name="Izuno A."/>
            <person name="Tsumura Y."/>
            <person name="Toyoda A."/>
            <person name="Shigenobu S."/>
            <person name="Moriguchi Y."/>
            <person name="Ueno S."/>
            <person name="Kasahara M."/>
        </authorList>
    </citation>
    <scope>NUCLEOTIDE SEQUENCE</scope>
</reference>
<accession>A0AAD3RS10</accession>
<evidence type="ECO:0000313" key="1">
    <source>
        <dbReference type="EMBL" id="GLJ59243.1"/>
    </source>
</evidence>
<comment type="caution">
    <text evidence="1">The sequence shown here is derived from an EMBL/GenBank/DDBJ whole genome shotgun (WGS) entry which is preliminary data.</text>
</comment>
<dbReference type="AlphaFoldDB" id="A0AAD3RS10"/>
<name>A0AAD3RS10_CRYJA</name>
<organism evidence="1 2">
    <name type="scientific">Cryptomeria japonica</name>
    <name type="common">Japanese cedar</name>
    <name type="synonym">Cupressus japonica</name>
    <dbReference type="NCBI Taxonomy" id="3369"/>
    <lineage>
        <taxon>Eukaryota</taxon>
        <taxon>Viridiplantae</taxon>
        <taxon>Streptophyta</taxon>
        <taxon>Embryophyta</taxon>
        <taxon>Tracheophyta</taxon>
        <taxon>Spermatophyta</taxon>
        <taxon>Pinopsida</taxon>
        <taxon>Pinidae</taxon>
        <taxon>Conifers II</taxon>
        <taxon>Cupressales</taxon>
        <taxon>Cupressaceae</taxon>
        <taxon>Cryptomeria</taxon>
    </lineage>
</organism>
<dbReference type="EMBL" id="BSEH01000768">
    <property type="protein sequence ID" value="GLJ59243.1"/>
    <property type="molecule type" value="Genomic_DNA"/>
</dbReference>
<proteinExistence type="predicted"/>